<protein>
    <submittedName>
        <fullName evidence="1">Uncharacterized protein</fullName>
    </submittedName>
</protein>
<reference evidence="1 2" key="1">
    <citation type="submission" date="2024-06" db="EMBL/GenBank/DDBJ databases">
        <title>Genomic Encyclopedia of Type Strains, Phase IV (KMG-IV): sequencing the most valuable type-strain genomes for metagenomic binning, comparative biology and taxonomic classification.</title>
        <authorList>
            <person name="Goeker M."/>
        </authorList>
    </citation>
    <scope>NUCLEOTIDE SEQUENCE [LARGE SCALE GENOMIC DNA]</scope>
    <source>
        <strain evidence="1 2">DSM 28302</strain>
    </source>
</reference>
<evidence type="ECO:0000313" key="1">
    <source>
        <dbReference type="EMBL" id="MET3635210.1"/>
    </source>
</evidence>
<comment type="caution">
    <text evidence="1">The sequence shown here is derived from an EMBL/GenBank/DDBJ whole genome shotgun (WGS) entry which is preliminary data.</text>
</comment>
<accession>A0ABV2JHI9</accession>
<organism evidence="1 2">
    <name type="scientific">Streptococcus porcorum</name>
    <dbReference type="NCBI Taxonomy" id="701526"/>
    <lineage>
        <taxon>Bacteria</taxon>
        <taxon>Bacillati</taxon>
        <taxon>Bacillota</taxon>
        <taxon>Bacilli</taxon>
        <taxon>Lactobacillales</taxon>
        <taxon>Streptococcaceae</taxon>
        <taxon>Streptococcus</taxon>
    </lineage>
</organism>
<evidence type="ECO:0000313" key="2">
    <source>
        <dbReference type="Proteomes" id="UP001549037"/>
    </source>
</evidence>
<dbReference type="Proteomes" id="UP001549037">
    <property type="component" value="Unassembled WGS sequence"/>
</dbReference>
<sequence length="87" mass="9950">FGVFFVFLGRCCGGFFLRKNLKYGGATTTPPIVPSAKIKKKTPLALELQGFEARQISATFRRLFGDFLEIFWEKYEKDCIECTVMLL</sequence>
<dbReference type="EMBL" id="JBEPLN010000056">
    <property type="protein sequence ID" value="MET3635210.1"/>
    <property type="molecule type" value="Genomic_DNA"/>
</dbReference>
<gene>
    <name evidence="1" type="ORF">ABID28_001875</name>
</gene>
<feature type="non-terminal residue" evidence="1">
    <location>
        <position position="1"/>
    </location>
</feature>
<proteinExistence type="predicted"/>
<dbReference type="RefSeq" id="WP_354369904.1">
    <property type="nucleotide sequence ID" value="NZ_JBEPLN010000056.1"/>
</dbReference>
<name>A0ABV2JHI9_9STRE</name>
<keyword evidence="2" id="KW-1185">Reference proteome</keyword>